<organism evidence="1">
    <name type="scientific">uncultured Thermomicrobiales bacterium</name>
    <dbReference type="NCBI Taxonomy" id="1645740"/>
    <lineage>
        <taxon>Bacteria</taxon>
        <taxon>Pseudomonadati</taxon>
        <taxon>Thermomicrobiota</taxon>
        <taxon>Thermomicrobia</taxon>
        <taxon>Thermomicrobiales</taxon>
        <taxon>environmental samples</taxon>
    </lineage>
</organism>
<reference evidence="1" key="1">
    <citation type="submission" date="2020-02" db="EMBL/GenBank/DDBJ databases">
        <authorList>
            <person name="Meier V. D."/>
        </authorList>
    </citation>
    <scope>NUCLEOTIDE SEQUENCE</scope>
    <source>
        <strain evidence="1">AVDCRST_MAG43</strain>
    </source>
</reference>
<gene>
    <name evidence="1" type="ORF">AVDCRST_MAG43-1209</name>
</gene>
<name>A0A6J4UP15_9BACT</name>
<protein>
    <submittedName>
        <fullName evidence="1">Organic hydroperoxide resistance protein</fullName>
    </submittedName>
</protein>
<dbReference type="Gene3D" id="3.30.300.20">
    <property type="match status" value="1"/>
</dbReference>
<dbReference type="InterPro" id="IPR036102">
    <property type="entry name" value="OsmC/Ohrsf"/>
</dbReference>
<dbReference type="EMBL" id="CADCWI010000059">
    <property type="protein sequence ID" value="CAA9552716.1"/>
    <property type="molecule type" value="Genomic_DNA"/>
</dbReference>
<proteinExistence type="predicted"/>
<accession>A0A6J4UP15</accession>
<dbReference type="PANTHER" id="PTHR42830:SF1">
    <property type="entry name" value="OSMOTICALLY INDUCIBLE FAMILY PROTEIN"/>
    <property type="match status" value="1"/>
</dbReference>
<dbReference type="PANTHER" id="PTHR42830">
    <property type="entry name" value="OSMOTICALLY INDUCIBLE FAMILY PROTEIN"/>
    <property type="match status" value="1"/>
</dbReference>
<sequence length="149" mass="15442">MAKAIERSASTEWKGDLAAGSGMLEFGSGAFKNAPVTWASRTESSDGKTSPEELIAAAHSSCYAMAFSYALTEAGHKPSDLNVSANVGLEPKSGGGFAVTSSALTVRGHVPSLSQDEFADFAEQAEKACPVSNALRNNVRITVDATLEA</sequence>
<dbReference type="SUPFAM" id="SSF82784">
    <property type="entry name" value="OsmC-like"/>
    <property type="match status" value="1"/>
</dbReference>
<dbReference type="GO" id="GO:0004601">
    <property type="term" value="F:peroxidase activity"/>
    <property type="evidence" value="ECO:0007669"/>
    <property type="project" value="InterPro"/>
</dbReference>
<dbReference type="InterPro" id="IPR015946">
    <property type="entry name" value="KH_dom-like_a/b"/>
</dbReference>
<dbReference type="NCBIfam" id="TIGR03562">
    <property type="entry name" value="osmo_induc_OsmC"/>
    <property type="match status" value="1"/>
</dbReference>
<dbReference type="GO" id="GO:0006979">
    <property type="term" value="P:response to oxidative stress"/>
    <property type="evidence" value="ECO:0007669"/>
    <property type="project" value="InterPro"/>
</dbReference>
<dbReference type="AlphaFoldDB" id="A0A6J4UP15"/>
<dbReference type="InterPro" id="IPR019904">
    <property type="entry name" value="Peroxiredoxin_OsmC"/>
</dbReference>
<dbReference type="InterPro" id="IPR003718">
    <property type="entry name" value="OsmC/Ohr_fam"/>
</dbReference>
<dbReference type="InterPro" id="IPR052707">
    <property type="entry name" value="OsmC_Ohr_Peroxiredoxin"/>
</dbReference>
<dbReference type="Pfam" id="PF02566">
    <property type="entry name" value="OsmC"/>
    <property type="match status" value="1"/>
</dbReference>
<evidence type="ECO:0000313" key="1">
    <source>
        <dbReference type="EMBL" id="CAA9552716.1"/>
    </source>
</evidence>